<gene>
    <name evidence="2" type="ORF">FNJ87_08590</name>
</gene>
<accession>A0ABS0A4T8</accession>
<dbReference type="EMBL" id="JADKYU010000440">
    <property type="protein sequence ID" value="MBF4984381.1"/>
    <property type="molecule type" value="Genomic_DNA"/>
</dbReference>
<protein>
    <submittedName>
        <fullName evidence="2">Alpha/beta hydrolase</fullName>
    </submittedName>
</protein>
<keyword evidence="1" id="KW-0732">Signal</keyword>
<reference evidence="2 3" key="1">
    <citation type="submission" date="2020-11" db="EMBL/GenBank/DDBJ databases">
        <title>P. mediterranea TC4 genome.</title>
        <authorList>
            <person name="Molmeret M."/>
        </authorList>
    </citation>
    <scope>NUCLEOTIDE SEQUENCE [LARGE SCALE GENOMIC DNA]</scope>
    <source>
        <strain evidence="2 3">TC4</strain>
    </source>
</reference>
<evidence type="ECO:0000256" key="1">
    <source>
        <dbReference type="SAM" id="SignalP"/>
    </source>
</evidence>
<name>A0ABS0A4T8_9FLAO</name>
<dbReference type="InterPro" id="IPR000801">
    <property type="entry name" value="Esterase-like"/>
</dbReference>
<dbReference type="GO" id="GO:0016787">
    <property type="term" value="F:hydrolase activity"/>
    <property type="evidence" value="ECO:0007669"/>
    <property type="project" value="UniProtKB-KW"/>
</dbReference>
<keyword evidence="3" id="KW-1185">Reference proteome</keyword>
<dbReference type="PANTHER" id="PTHR48098:SF6">
    <property type="entry name" value="FERRI-BACILLIBACTIN ESTERASE BESA"/>
    <property type="match status" value="1"/>
</dbReference>
<organism evidence="2 3">
    <name type="scientific">Nonlabens mediterrranea</name>
    <dbReference type="NCBI Taxonomy" id="1419947"/>
    <lineage>
        <taxon>Bacteria</taxon>
        <taxon>Pseudomonadati</taxon>
        <taxon>Bacteroidota</taxon>
        <taxon>Flavobacteriia</taxon>
        <taxon>Flavobacteriales</taxon>
        <taxon>Flavobacteriaceae</taxon>
        <taxon>Nonlabens</taxon>
    </lineage>
</organism>
<dbReference type="Gene3D" id="3.40.50.1820">
    <property type="entry name" value="alpha/beta hydrolase"/>
    <property type="match status" value="1"/>
</dbReference>
<evidence type="ECO:0000313" key="3">
    <source>
        <dbReference type="Proteomes" id="UP001194729"/>
    </source>
</evidence>
<dbReference type="SUPFAM" id="SSF53474">
    <property type="entry name" value="alpha/beta-Hydrolases"/>
    <property type="match status" value="1"/>
</dbReference>
<feature type="signal peptide" evidence="1">
    <location>
        <begin position="1"/>
        <end position="17"/>
    </location>
</feature>
<keyword evidence="2" id="KW-0378">Hydrolase</keyword>
<dbReference type="InterPro" id="IPR050583">
    <property type="entry name" value="Mycobacterial_A85_antigen"/>
</dbReference>
<comment type="caution">
    <text evidence="2">The sequence shown here is derived from an EMBL/GenBank/DDBJ whole genome shotgun (WGS) entry which is preliminary data.</text>
</comment>
<dbReference type="InterPro" id="IPR029058">
    <property type="entry name" value="AB_hydrolase_fold"/>
</dbReference>
<evidence type="ECO:0000313" key="2">
    <source>
        <dbReference type="EMBL" id="MBF4984381.1"/>
    </source>
</evidence>
<dbReference type="Proteomes" id="UP001194729">
    <property type="component" value="Unassembled WGS sequence"/>
</dbReference>
<feature type="chain" id="PRO_5045990776" evidence="1">
    <location>
        <begin position="18"/>
        <end position="255"/>
    </location>
</feature>
<proteinExistence type="predicted"/>
<dbReference type="Pfam" id="PF00756">
    <property type="entry name" value="Esterase"/>
    <property type="match status" value="1"/>
</dbReference>
<dbReference type="PANTHER" id="PTHR48098">
    <property type="entry name" value="ENTEROCHELIN ESTERASE-RELATED"/>
    <property type="match status" value="1"/>
</dbReference>
<sequence>MKFIFVLCFIYSHIAFAQQVIIDSVQYNDGYRKVRLYVPEHYKTKQLPLLIMLDAQNLFDAQTSYAGEWYVDESIASFPESKQAIVIAVDHGNELRMEELTPFKNTKYGGGKAETFLSWIINNAIPTTVSRHKLQINISQVAIAGSSLGGLFSYYAAIQHPDYFQTAGVFSPSFWWSEESFGLIEVQKDLNHQHYFFAAGTKEGDDMLVDMKRVHDLTLKKGATVTYLEEKGAEHNEKQWRSTFLAFYHVWINQL</sequence>